<comment type="subcellular location">
    <subcellularLocation>
        <location evidence="1">Nucleus</location>
    </subcellularLocation>
</comment>
<dbReference type="GO" id="GO:0003700">
    <property type="term" value="F:DNA-binding transcription factor activity"/>
    <property type="evidence" value="ECO:0007669"/>
    <property type="project" value="InterPro"/>
</dbReference>
<protein>
    <recommendedName>
        <fullName evidence="10">AP2/ERF domain-containing protein</fullName>
    </recommendedName>
</protein>
<keyword evidence="12" id="KW-1185">Reference proteome</keyword>
<dbReference type="Proteomes" id="UP000249390">
    <property type="component" value="Unassembled WGS sequence"/>
</dbReference>
<evidence type="ECO:0000313" key="12">
    <source>
        <dbReference type="Proteomes" id="UP000249390"/>
    </source>
</evidence>
<evidence type="ECO:0000256" key="5">
    <source>
        <dbReference type="ARBA" id="ARBA00023159"/>
    </source>
</evidence>
<dbReference type="GO" id="GO:0005634">
    <property type="term" value="C:nucleus"/>
    <property type="evidence" value="ECO:0007669"/>
    <property type="project" value="UniProtKB-SubCell"/>
</dbReference>
<dbReference type="SUPFAM" id="SSF54171">
    <property type="entry name" value="DNA-binding domain"/>
    <property type="match status" value="1"/>
</dbReference>
<keyword evidence="4" id="KW-0238">DNA-binding</keyword>
<dbReference type="AlphaFoldDB" id="A0A328DET4"/>
<feature type="region of interest" description="Disordered" evidence="9">
    <location>
        <begin position="28"/>
        <end position="68"/>
    </location>
</feature>
<evidence type="ECO:0000259" key="10">
    <source>
        <dbReference type="PROSITE" id="PS51032"/>
    </source>
</evidence>
<evidence type="ECO:0000256" key="3">
    <source>
        <dbReference type="ARBA" id="ARBA00023015"/>
    </source>
</evidence>
<dbReference type="GO" id="GO:0006952">
    <property type="term" value="P:defense response"/>
    <property type="evidence" value="ECO:0007669"/>
    <property type="project" value="UniProtKB-KW"/>
</dbReference>
<evidence type="ECO:0000313" key="11">
    <source>
        <dbReference type="EMBL" id="RAL44412.1"/>
    </source>
</evidence>
<proteinExistence type="inferred from homology"/>
<evidence type="ECO:0000256" key="7">
    <source>
        <dbReference type="ARBA" id="ARBA00023242"/>
    </source>
</evidence>
<dbReference type="Pfam" id="PF00847">
    <property type="entry name" value="AP2"/>
    <property type="match status" value="1"/>
</dbReference>
<dbReference type="GO" id="GO:0003677">
    <property type="term" value="F:DNA binding"/>
    <property type="evidence" value="ECO:0007669"/>
    <property type="project" value="UniProtKB-KW"/>
</dbReference>
<sequence>MADPNSQFNIASQLISQTPFYLPHHHHHQLLDSTSQQRQQPPQAKAAGSETESIMSDGTGAVKHPKYRGVRSRSGKWVSEIREPRKTTRIWLGTYPTPEMAAAAYDAAALALRSGDAVLNFPAFAGSYPAPLSTDGAGIRRAAALAASMMKPETSGGMTGRLERSDFRVFGAKYIDEEELFGMHNLLVDMAGGMMVSPPRMSLSPAPDDLSENAETESLWNY</sequence>
<dbReference type="InterPro" id="IPR045277">
    <property type="entry name" value="DRE1A-I"/>
</dbReference>
<dbReference type="SMART" id="SM00380">
    <property type="entry name" value="AP2"/>
    <property type="match status" value="1"/>
</dbReference>
<keyword evidence="5" id="KW-0010">Activator</keyword>
<reference evidence="11 12" key="1">
    <citation type="submission" date="2018-06" db="EMBL/GenBank/DDBJ databases">
        <title>The Genome of Cuscuta australis (Dodder) Provides Insight into the Evolution of Plant Parasitism.</title>
        <authorList>
            <person name="Liu H."/>
        </authorList>
    </citation>
    <scope>NUCLEOTIDE SEQUENCE [LARGE SCALE GENOMIC DNA]</scope>
    <source>
        <strain evidence="12">cv. Yunnan</strain>
        <tissue evidence="11">Vines</tissue>
    </source>
</reference>
<feature type="domain" description="AP2/ERF" evidence="10">
    <location>
        <begin position="66"/>
        <end position="122"/>
    </location>
</feature>
<name>A0A328DET4_9ASTE</name>
<dbReference type="EMBL" id="NQVE01000143">
    <property type="protein sequence ID" value="RAL44412.1"/>
    <property type="molecule type" value="Genomic_DNA"/>
</dbReference>
<keyword evidence="2" id="KW-0611">Plant defense</keyword>
<evidence type="ECO:0000256" key="1">
    <source>
        <dbReference type="ARBA" id="ARBA00004123"/>
    </source>
</evidence>
<dbReference type="PANTHER" id="PTHR31839:SF85">
    <property type="entry name" value="AP2_ERF DOMAIN-CONTAINING PROTEIN"/>
    <property type="match status" value="1"/>
</dbReference>
<dbReference type="InterPro" id="IPR016177">
    <property type="entry name" value="DNA-bd_dom_sf"/>
</dbReference>
<evidence type="ECO:0000256" key="2">
    <source>
        <dbReference type="ARBA" id="ARBA00022821"/>
    </source>
</evidence>
<gene>
    <name evidence="11" type="ORF">DM860_011689</name>
</gene>
<organism evidence="11 12">
    <name type="scientific">Cuscuta australis</name>
    <dbReference type="NCBI Taxonomy" id="267555"/>
    <lineage>
        <taxon>Eukaryota</taxon>
        <taxon>Viridiplantae</taxon>
        <taxon>Streptophyta</taxon>
        <taxon>Embryophyta</taxon>
        <taxon>Tracheophyta</taxon>
        <taxon>Spermatophyta</taxon>
        <taxon>Magnoliopsida</taxon>
        <taxon>eudicotyledons</taxon>
        <taxon>Gunneridae</taxon>
        <taxon>Pentapetalae</taxon>
        <taxon>asterids</taxon>
        <taxon>lamiids</taxon>
        <taxon>Solanales</taxon>
        <taxon>Convolvulaceae</taxon>
        <taxon>Cuscuteae</taxon>
        <taxon>Cuscuta</taxon>
        <taxon>Cuscuta subgen. Grammica</taxon>
        <taxon>Cuscuta sect. Cleistogrammica</taxon>
    </lineage>
</organism>
<dbReference type="Gene3D" id="3.30.730.10">
    <property type="entry name" value="AP2/ERF domain"/>
    <property type="match status" value="1"/>
</dbReference>
<dbReference type="PROSITE" id="PS51032">
    <property type="entry name" value="AP2_ERF"/>
    <property type="match status" value="1"/>
</dbReference>
<keyword evidence="6" id="KW-0804">Transcription</keyword>
<comment type="similarity">
    <text evidence="8">Belongs to the AP2/ERF transcription factor family. ERF subfamily.</text>
</comment>
<keyword evidence="7" id="KW-0539">Nucleus</keyword>
<keyword evidence="3" id="KW-0805">Transcription regulation</keyword>
<comment type="caution">
    <text evidence="11">The sequence shown here is derived from an EMBL/GenBank/DDBJ whole genome shotgun (WGS) entry which is preliminary data.</text>
</comment>
<dbReference type="CDD" id="cd00018">
    <property type="entry name" value="AP2"/>
    <property type="match status" value="1"/>
</dbReference>
<evidence type="ECO:0000256" key="8">
    <source>
        <dbReference type="ARBA" id="ARBA00024343"/>
    </source>
</evidence>
<dbReference type="PANTHER" id="PTHR31839">
    <property type="entry name" value="DEHYDRATION-RESPONSIVE ELEMENT-BINDING PROTEIN 1D"/>
    <property type="match status" value="1"/>
</dbReference>
<dbReference type="InterPro" id="IPR036955">
    <property type="entry name" value="AP2/ERF_dom_sf"/>
</dbReference>
<dbReference type="FunFam" id="3.30.730.10:FF:000001">
    <property type="entry name" value="Ethylene-responsive transcription factor 2"/>
    <property type="match status" value="1"/>
</dbReference>
<evidence type="ECO:0000256" key="4">
    <source>
        <dbReference type="ARBA" id="ARBA00023125"/>
    </source>
</evidence>
<evidence type="ECO:0000256" key="6">
    <source>
        <dbReference type="ARBA" id="ARBA00023163"/>
    </source>
</evidence>
<dbReference type="InterPro" id="IPR001471">
    <property type="entry name" value="AP2/ERF_dom"/>
</dbReference>
<feature type="region of interest" description="Disordered" evidence="9">
    <location>
        <begin position="202"/>
        <end position="222"/>
    </location>
</feature>
<evidence type="ECO:0000256" key="9">
    <source>
        <dbReference type="SAM" id="MobiDB-lite"/>
    </source>
</evidence>
<accession>A0A328DET4</accession>